<gene>
    <name evidence="3" type="ORF">GCM10009765_14250</name>
</gene>
<organism evidence="3 4">
    <name type="scientific">Fodinicola feengrottensis</name>
    <dbReference type="NCBI Taxonomy" id="435914"/>
    <lineage>
        <taxon>Bacteria</taxon>
        <taxon>Bacillati</taxon>
        <taxon>Actinomycetota</taxon>
        <taxon>Actinomycetes</taxon>
        <taxon>Mycobacteriales</taxon>
        <taxon>Fodinicola</taxon>
    </lineage>
</organism>
<dbReference type="Gene3D" id="3.20.20.30">
    <property type="entry name" value="Luciferase-like domain"/>
    <property type="match status" value="1"/>
</dbReference>
<evidence type="ECO:0000259" key="2">
    <source>
        <dbReference type="Pfam" id="PF00296"/>
    </source>
</evidence>
<evidence type="ECO:0000313" key="4">
    <source>
        <dbReference type="Proteomes" id="UP001500618"/>
    </source>
</evidence>
<dbReference type="CDD" id="cd01097">
    <property type="entry name" value="Tetrahydromethanopterin_reductase"/>
    <property type="match status" value="1"/>
</dbReference>
<dbReference type="InterPro" id="IPR050564">
    <property type="entry name" value="F420-G6PD/mer"/>
</dbReference>
<keyword evidence="1" id="KW-0560">Oxidoreductase</keyword>
<feature type="domain" description="Luciferase-like" evidence="2">
    <location>
        <begin position="14"/>
        <end position="305"/>
    </location>
</feature>
<dbReference type="InterPro" id="IPR036661">
    <property type="entry name" value="Luciferase-like_sf"/>
</dbReference>
<dbReference type="EMBL" id="BAAANY010000005">
    <property type="protein sequence ID" value="GAA1665881.1"/>
    <property type="molecule type" value="Genomic_DNA"/>
</dbReference>
<dbReference type="RefSeq" id="WP_344308240.1">
    <property type="nucleotide sequence ID" value="NZ_BAAANY010000005.1"/>
</dbReference>
<evidence type="ECO:0000313" key="3">
    <source>
        <dbReference type="EMBL" id="GAA1665881.1"/>
    </source>
</evidence>
<name>A0ABP4S3U5_9ACTN</name>
<keyword evidence="4" id="KW-1185">Reference proteome</keyword>
<proteinExistence type="predicted"/>
<dbReference type="SUPFAM" id="SSF51679">
    <property type="entry name" value="Bacterial luciferase-like"/>
    <property type="match status" value="1"/>
</dbReference>
<sequence length="335" mass="35494">MRLGVNVTHLDPGIAVDAERLGYRLALVPEGFRADAVSVLGWLAARTNEIQLSAICQLPVRTPVAMAMTAATLATLSGSRFQLGLGISNSHTAEVWHGVSFERPLARTREYVDIVRMALAGDEVRYAGELFQIPLAGRTGNPFRMPSNTPIPVHLAAVGPRNLHLTGLVADGWIGVFSSPERISEILPLILAGRDASGRPRESFEMNLTAGVSVDDDPEKASLALKPHAARFMSIGHREKNFYFRLAAGMGLGAAAAKVQDLYAAGEISAATAAIPFAFVDATGLIGPVDRIAQKMKAYAAAGVTTLAITPYGPDRVCTLEIAAEALRQSGVQGS</sequence>
<dbReference type="InterPro" id="IPR011251">
    <property type="entry name" value="Luciferase-like_dom"/>
</dbReference>
<dbReference type="PANTHER" id="PTHR43244">
    <property type="match status" value="1"/>
</dbReference>
<dbReference type="Pfam" id="PF00296">
    <property type="entry name" value="Bac_luciferase"/>
    <property type="match status" value="1"/>
</dbReference>
<comment type="caution">
    <text evidence="3">The sequence shown here is derived from an EMBL/GenBank/DDBJ whole genome shotgun (WGS) entry which is preliminary data.</text>
</comment>
<dbReference type="Proteomes" id="UP001500618">
    <property type="component" value="Unassembled WGS sequence"/>
</dbReference>
<evidence type="ECO:0000256" key="1">
    <source>
        <dbReference type="ARBA" id="ARBA00023002"/>
    </source>
</evidence>
<reference evidence="4" key="1">
    <citation type="journal article" date="2019" name="Int. J. Syst. Evol. Microbiol.">
        <title>The Global Catalogue of Microorganisms (GCM) 10K type strain sequencing project: providing services to taxonomists for standard genome sequencing and annotation.</title>
        <authorList>
            <consortium name="The Broad Institute Genomics Platform"/>
            <consortium name="The Broad Institute Genome Sequencing Center for Infectious Disease"/>
            <person name="Wu L."/>
            <person name="Ma J."/>
        </authorList>
    </citation>
    <scope>NUCLEOTIDE SEQUENCE [LARGE SCALE GENOMIC DNA]</scope>
    <source>
        <strain evidence="4">JCM 14718</strain>
    </source>
</reference>
<dbReference type="PANTHER" id="PTHR43244:SF1">
    <property type="entry name" value="5,10-METHYLENETETRAHYDROMETHANOPTERIN REDUCTASE"/>
    <property type="match status" value="1"/>
</dbReference>
<protein>
    <submittedName>
        <fullName evidence="3">LLM class F420-dependent oxidoreductase</fullName>
    </submittedName>
</protein>
<accession>A0ABP4S3U5</accession>